<evidence type="ECO:0000313" key="2">
    <source>
        <dbReference type="Proteomes" id="UP000735302"/>
    </source>
</evidence>
<dbReference type="Proteomes" id="UP000735302">
    <property type="component" value="Unassembled WGS sequence"/>
</dbReference>
<name>A0AAV3ZK32_9GAST</name>
<keyword evidence="2" id="KW-1185">Reference proteome</keyword>
<comment type="caution">
    <text evidence="1">The sequence shown here is derived from an EMBL/GenBank/DDBJ whole genome shotgun (WGS) entry which is preliminary data.</text>
</comment>
<reference evidence="1 2" key="1">
    <citation type="journal article" date="2021" name="Elife">
        <title>Chloroplast acquisition without the gene transfer in kleptoplastic sea slugs, Plakobranchus ocellatus.</title>
        <authorList>
            <person name="Maeda T."/>
            <person name="Takahashi S."/>
            <person name="Yoshida T."/>
            <person name="Shimamura S."/>
            <person name="Takaki Y."/>
            <person name="Nagai Y."/>
            <person name="Toyoda A."/>
            <person name="Suzuki Y."/>
            <person name="Arimoto A."/>
            <person name="Ishii H."/>
            <person name="Satoh N."/>
            <person name="Nishiyama T."/>
            <person name="Hasebe M."/>
            <person name="Maruyama T."/>
            <person name="Minagawa J."/>
            <person name="Obokata J."/>
            <person name="Shigenobu S."/>
        </authorList>
    </citation>
    <scope>NUCLEOTIDE SEQUENCE [LARGE SCALE GENOMIC DNA]</scope>
</reference>
<proteinExistence type="predicted"/>
<organism evidence="1 2">
    <name type="scientific">Plakobranchus ocellatus</name>
    <dbReference type="NCBI Taxonomy" id="259542"/>
    <lineage>
        <taxon>Eukaryota</taxon>
        <taxon>Metazoa</taxon>
        <taxon>Spiralia</taxon>
        <taxon>Lophotrochozoa</taxon>
        <taxon>Mollusca</taxon>
        <taxon>Gastropoda</taxon>
        <taxon>Heterobranchia</taxon>
        <taxon>Euthyneura</taxon>
        <taxon>Panpulmonata</taxon>
        <taxon>Sacoglossa</taxon>
        <taxon>Placobranchoidea</taxon>
        <taxon>Plakobranchidae</taxon>
        <taxon>Plakobranchus</taxon>
    </lineage>
</organism>
<sequence>MTPEPEVAILDVDKNNPTDVQALDQDQEIFAAETHNLGPKSTLLDFAQQNYELNRQALFVVPTVRINSLPSKLLPNALFKLFTEDDEESRDFRQNIRLYNSI</sequence>
<dbReference type="AlphaFoldDB" id="A0AAV3ZK32"/>
<evidence type="ECO:0000313" key="1">
    <source>
        <dbReference type="EMBL" id="GFN95698.1"/>
    </source>
</evidence>
<dbReference type="EMBL" id="BLXT01002524">
    <property type="protein sequence ID" value="GFN95698.1"/>
    <property type="molecule type" value="Genomic_DNA"/>
</dbReference>
<gene>
    <name evidence="1" type="ORF">PoB_002220400</name>
</gene>
<protein>
    <submittedName>
        <fullName evidence="1">Uncharacterized protein</fullName>
    </submittedName>
</protein>
<accession>A0AAV3ZK32</accession>